<evidence type="ECO:0000313" key="10">
    <source>
        <dbReference type="EMBL" id="CAH3024054.1"/>
    </source>
</evidence>
<sequence length="524" mass="57470">MSQFEFEAGVNDCLKKLEGPLSGGPIPRWQRKERDGNLACSGKPFSPLQATSRSRLTLNLSSQTYTPGGKKAKTPSKSPKKTPLKSPKKFGLSPRGDRFIPARPLVDCEWSHFQIMQGSEAADSVYDMELEGNNEYQATMAEHLGTNSTCKILRFKSGAPMTKEGWHQNKLRVLYCQAKPAAPKVKSSRHIPQAEDRILDAPDLLDDYYLNLLDWGSLDQLALALAGAVYIWNPSNGETCHLMQLEGEDYVSSVRWIGQGSILAVGNSNCQVQLWDVAQSKCIRVMEGHVARVGSLAWNSFILSSGSRSGAIHHHDVRVASHHVGSLLGHNQEVCGLEWSPDGKLLASGGNDNVLNIWAHGGAAELDSNPLHVLIHHQAAVKALAWCPWQPNVLASGGGTADRHIKFWNANTGSCLNSVDTNSQVCGLLWSKEYKELISGHGFSQHQLTIWKYPAMTRVTELTGHTSRVLHMVMSPDGQYVASAAADETLRLWKCFTSQQKNKKAPGRGAAKEAACLMSCMKVR</sequence>
<keyword evidence="4" id="KW-0677">Repeat</keyword>
<feature type="domain" description="CDC20/Fizzy WD40" evidence="9">
    <location>
        <begin position="199"/>
        <end position="493"/>
    </location>
</feature>
<gene>
    <name evidence="10" type="ORF">PEVE_00021434</name>
</gene>
<feature type="repeat" description="WD" evidence="7">
    <location>
        <begin position="327"/>
        <end position="358"/>
    </location>
</feature>
<feature type="repeat" description="WD" evidence="7">
    <location>
        <begin position="251"/>
        <end position="285"/>
    </location>
</feature>
<dbReference type="InterPro" id="IPR033010">
    <property type="entry name" value="Cdc20/Fizzy"/>
</dbReference>
<evidence type="ECO:0000256" key="7">
    <source>
        <dbReference type="PROSITE-ProRule" id="PRU00221"/>
    </source>
</evidence>
<dbReference type="Gene3D" id="2.130.10.10">
    <property type="entry name" value="YVTN repeat-like/Quinoprotein amine dehydrogenase"/>
    <property type="match status" value="1"/>
</dbReference>
<evidence type="ECO:0000259" key="9">
    <source>
        <dbReference type="Pfam" id="PF24807"/>
    </source>
</evidence>
<dbReference type="Proteomes" id="UP001159427">
    <property type="component" value="Unassembled WGS sequence"/>
</dbReference>
<keyword evidence="6" id="KW-0131">Cell cycle</keyword>
<evidence type="ECO:0000256" key="6">
    <source>
        <dbReference type="ARBA" id="ARBA00023306"/>
    </source>
</evidence>
<dbReference type="PROSITE" id="PS50294">
    <property type="entry name" value="WD_REPEATS_REGION"/>
    <property type="match status" value="2"/>
</dbReference>
<feature type="compositionally biased region" description="Basic residues" evidence="8">
    <location>
        <begin position="70"/>
        <end position="88"/>
    </location>
</feature>
<feature type="compositionally biased region" description="Low complexity" evidence="8">
    <location>
        <begin position="51"/>
        <end position="69"/>
    </location>
</feature>
<dbReference type="InterPro" id="IPR015943">
    <property type="entry name" value="WD40/YVTN_repeat-like_dom_sf"/>
</dbReference>
<accession>A0ABN8M3K6</accession>
<dbReference type="PANTHER" id="PTHR19918">
    <property type="entry name" value="CELL DIVISION CYCLE 20 CDC20 FIZZY -RELATED"/>
    <property type="match status" value="1"/>
</dbReference>
<evidence type="ECO:0000256" key="8">
    <source>
        <dbReference type="SAM" id="MobiDB-lite"/>
    </source>
</evidence>
<feature type="repeat" description="WD" evidence="7">
    <location>
        <begin position="462"/>
        <end position="494"/>
    </location>
</feature>
<protein>
    <recommendedName>
        <fullName evidence="9">CDC20/Fizzy WD40 domain-containing protein</fullName>
    </recommendedName>
</protein>
<name>A0ABN8M3K6_9CNID</name>
<organism evidence="10 11">
    <name type="scientific">Porites evermanni</name>
    <dbReference type="NCBI Taxonomy" id="104178"/>
    <lineage>
        <taxon>Eukaryota</taxon>
        <taxon>Metazoa</taxon>
        <taxon>Cnidaria</taxon>
        <taxon>Anthozoa</taxon>
        <taxon>Hexacorallia</taxon>
        <taxon>Scleractinia</taxon>
        <taxon>Fungiina</taxon>
        <taxon>Poritidae</taxon>
        <taxon>Porites</taxon>
    </lineage>
</organism>
<comment type="similarity">
    <text evidence="1">Belongs to the WD repeat CDC20/Fizzy family.</text>
</comment>
<dbReference type="PROSITE" id="PS50082">
    <property type="entry name" value="WD_REPEATS_2"/>
    <property type="match status" value="3"/>
</dbReference>
<comment type="caution">
    <text evidence="10">The sequence shown here is derived from an EMBL/GenBank/DDBJ whole genome shotgun (WGS) entry which is preliminary data.</text>
</comment>
<dbReference type="EMBL" id="CALNXI010000287">
    <property type="protein sequence ID" value="CAH3024054.1"/>
    <property type="molecule type" value="Genomic_DNA"/>
</dbReference>
<dbReference type="InterPro" id="IPR001680">
    <property type="entry name" value="WD40_rpt"/>
</dbReference>
<evidence type="ECO:0000256" key="2">
    <source>
        <dbReference type="ARBA" id="ARBA00022574"/>
    </source>
</evidence>
<evidence type="ECO:0000256" key="3">
    <source>
        <dbReference type="ARBA" id="ARBA00022618"/>
    </source>
</evidence>
<keyword evidence="5" id="KW-0498">Mitosis</keyword>
<dbReference type="InterPro" id="IPR036322">
    <property type="entry name" value="WD40_repeat_dom_sf"/>
</dbReference>
<dbReference type="SUPFAM" id="SSF50978">
    <property type="entry name" value="WD40 repeat-like"/>
    <property type="match status" value="1"/>
</dbReference>
<evidence type="ECO:0000256" key="5">
    <source>
        <dbReference type="ARBA" id="ARBA00022776"/>
    </source>
</evidence>
<evidence type="ECO:0000256" key="1">
    <source>
        <dbReference type="ARBA" id="ARBA00006445"/>
    </source>
</evidence>
<keyword evidence="11" id="KW-1185">Reference proteome</keyword>
<evidence type="ECO:0000256" key="4">
    <source>
        <dbReference type="ARBA" id="ARBA00022737"/>
    </source>
</evidence>
<dbReference type="SMART" id="SM00320">
    <property type="entry name" value="WD40"/>
    <property type="match status" value="6"/>
</dbReference>
<reference evidence="10 11" key="1">
    <citation type="submission" date="2022-05" db="EMBL/GenBank/DDBJ databases">
        <authorList>
            <consortium name="Genoscope - CEA"/>
            <person name="William W."/>
        </authorList>
    </citation>
    <scope>NUCLEOTIDE SEQUENCE [LARGE SCALE GENOMIC DNA]</scope>
</reference>
<keyword evidence="2 7" id="KW-0853">WD repeat</keyword>
<dbReference type="PANTHER" id="PTHR19918:SF8">
    <property type="entry name" value="FI02843P"/>
    <property type="match status" value="1"/>
</dbReference>
<evidence type="ECO:0000313" key="11">
    <source>
        <dbReference type="Proteomes" id="UP001159427"/>
    </source>
</evidence>
<dbReference type="InterPro" id="IPR056150">
    <property type="entry name" value="WD40_CDC20-Fz"/>
</dbReference>
<dbReference type="CDD" id="cd00200">
    <property type="entry name" value="WD40"/>
    <property type="match status" value="1"/>
</dbReference>
<dbReference type="Pfam" id="PF24807">
    <property type="entry name" value="WD40_CDC20-Fz"/>
    <property type="match status" value="1"/>
</dbReference>
<keyword evidence="3" id="KW-0132">Cell division</keyword>
<proteinExistence type="inferred from homology"/>
<feature type="region of interest" description="Disordered" evidence="8">
    <location>
        <begin position="16"/>
        <end position="96"/>
    </location>
</feature>